<dbReference type="Pfam" id="PF13458">
    <property type="entry name" value="Peripla_BP_6"/>
    <property type="match status" value="1"/>
</dbReference>
<accession>A0A2S8HRP3</accession>
<proteinExistence type="inferred from homology"/>
<dbReference type="PANTHER" id="PTHR47151:SF2">
    <property type="entry name" value="AMINO ACID BINDING PROTEIN"/>
    <property type="match status" value="1"/>
</dbReference>
<comment type="caution">
    <text evidence="7">The sequence shown here is derived from an EMBL/GenBank/DDBJ whole genome shotgun (WGS) entry which is preliminary data.</text>
</comment>
<dbReference type="RefSeq" id="WP_105340455.1">
    <property type="nucleotide sequence ID" value="NZ_PUIN01000003.1"/>
</dbReference>
<dbReference type="SUPFAM" id="SSF53822">
    <property type="entry name" value="Periplasmic binding protein-like I"/>
    <property type="match status" value="1"/>
</dbReference>
<evidence type="ECO:0000256" key="3">
    <source>
        <dbReference type="ARBA" id="ARBA00022729"/>
    </source>
</evidence>
<evidence type="ECO:0000313" key="8">
    <source>
        <dbReference type="Proteomes" id="UP000239687"/>
    </source>
</evidence>
<keyword evidence="3 5" id="KW-0732">Signal</keyword>
<dbReference type="EMBL" id="PUIN01000003">
    <property type="protein sequence ID" value="PQP05214.1"/>
    <property type="molecule type" value="Genomic_DNA"/>
</dbReference>
<comment type="similarity">
    <text evidence="1">Belongs to the leucine-binding protein family.</text>
</comment>
<feature type="signal peptide" evidence="5">
    <location>
        <begin position="1"/>
        <end position="27"/>
    </location>
</feature>
<dbReference type="Gene3D" id="3.40.50.2300">
    <property type="match status" value="2"/>
</dbReference>
<feature type="chain" id="PRO_5015602954" evidence="5">
    <location>
        <begin position="28"/>
        <end position="377"/>
    </location>
</feature>
<dbReference type="InterPro" id="IPR000709">
    <property type="entry name" value="Leu_Ile_Val-bd"/>
</dbReference>
<evidence type="ECO:0000256" key="4">
    <source>
        <dbReference type="ARBA" id="ARBA00022970"/>
    </source>
</evidence>
<dbReference type="PRINTS" id="PR00337">
    <property type="entry name" value="LEUILEVALBP"/>
</dbReference>
<dbReference type="GO" id="GO:0006865">
    <property type="term" value="P:amino acid transport"/>
    <property type="evidence" value="ECO:0007669"/>
    <property type="project" value="UniProtKB-KW"/>
</dbReference>
<organism evidence="7 8">
    <name type="scientific">Pseudomonas frederiksbergensis</name>
    <dbReference type="NCBI Taxonomy" id="104087"/>
    <lineage>
        <taxon>Bacteria</taxon>
        <taxon>Pseudomonadati</taxon>
        <taxon>Pseudomonadota</taxon>
        <taxon>Gammaproteobacteria</taxon>
        <taxon>Pseudomonadales</taxon>
        <taxon>Pseudomonadaceae</taxon>
        <taxon>Pseudomonas</taxon>
    </lineage>
</organism>
<dbReference type="Proteomes" id="UP000239687">
    <property type="component" value="Unassembled WGS sequence"/>
</dbReference>
<dbReference type="PANTHER" id="PTHR47151">
    <property type="entry name" value="LEU/ILE/VAL-BINDING ABC TRANSPORTER SUBUNIT"/>
    <property type="match status" value="1"/>
</dbReference>
<keyword evidence="4" id="KW-0029">Amino-acid transport</keyword>
<feature type="domain" description="Leucine-binding protein" evidence="6">
    <location>
        <begin position="29"/>
        <end position="369"/>
    </location>
</feature>
<reference evidence="7 8" key="1">
    <citation type="submission" date="2018-02" db="EMBL/GenBank/DDBJ databases">
        <title>Draft genome sequencing of Pseudomonas frederiksbergensis 11-D3.</title>
        <authorList>
            <person name="Zheng B.-X."/>
        </authorList>
    </citation>
    <scope>NUCLEOTIDE SEQUENCE [LARGE SCALE GENOMIC DNA]</scope>
    <source>
        <strain evidence="7 8">11-D3</strain>
    </source>
</reference>
<evidence type="ECO:0000256" key="1">
    <source>
        <dbReference type="ARBA" id="ARBA00010062"/>
    </source>
</evidence>
<gene>
    <name evidence="7" type="ORF">C5612_05905</name>
</gene>
<dbReference type="CDD" id="cd06342">
    <property type="entry name" value="PBP1_ABC_LIVBP-like"/>
    <property type="match status" value="1"/>
</dbReference>
<evidence type="ECO:0000313" key="7">
    <source>
        <dbReference type="EMBL" id="PQP05214.1"/>
    </source>
</evidence>
<evidence type="ECO:0000256" key="5">
    <source>
        <dbReference type="SAM" id="SignalP"/>
    </source>
</evidence>
<name>A0A2S8HRP3_9PSED</name>
<protein>
    <submittedName>
        <fullName evidence="7">Branched chain amino acid ABC transporter substrate-binding protein</fullName>
    </submittedName>
</protein>
<evidence type="ECO:0000259" key="6">
    <source>
        <dbReference type="Pfam" id="PF13458"/>
    </source>
</evidence>
<dbReference type="AlphaFoldDB" id="A0A2S8HRP3"/>
<sequence length="377" mass="39871">MSQTFYKKGFLALAVAAALGVSAFAQADVKIGVAGPMTGANAAFGEQYMKGAQAAADAVNAAGGVNGEKIVLVKGDDACEPKQAVTVAKDLTNQKVAGVVGHFCSSSTIPASEIYDEAGIIAITPGSTNPQVTERGLSAMFRMCGRDDQQGIVAGDYIVDVLKGKKVAVLHDKDTYGQGLADATKAQLIKRGVTPVLYEGLTRGEKDFSAVVTKIRAAGADVVYFGGLHPEAGPLVKQLRTEGLKDVKFMSDDGIVTDELVTTAGGPQYVDGVLMTFGADPRLLPDSKTVVDEFRKKGTEPEGYTLYAYASVQALAAGFNGAKSNKGDDAAKWLKAHPVKTVMGEKTWDSKGDLKVSDYVVYQWDKDGKYHQLEKQK</sequence>
<keyword evidence="2" id="KW-0813">Transport</keyword>
<evidence type="ECO:0000256" key="2">
    <source>
        <dbReference type="ARBA" id="ARBA00022448"/>
    </source>
</evidence>
<dbReference type="InterPro" id="IPR028082">
    <property type="entry name" value="Peripla_BP_I"/>
</dbReference>
<dbReference type="InterPro" id="IPR028081">
    <property type="entry name" value="Leu-bd"/>
</dbReference>